<dbReference type="GO" id="GO:0046872">
    <property type="term" value="F:metal ion binding"/>
    <property type="evidence" value="ECO:0007669"/>
    <property type="project" value="UniProtKB-KW"/>
</dbReference>
<dbReference type="InterPro" id="IPR001303">
    <property type="entry name" value="Aldolase_II/adducin_N"/>
</dbReference>
<name>A0A7J4MX77_METTF</name>
<evidence type="ECO:0000313" key="4">
    <source>
        <dbReference type="EMBL" id="HIH65328.1"/>
    </source>
</evidence>
<dbReference type="GO" id="GO:0019323">
    <property type="term" value="P:pentose catabolic process"/>
    <property type="evidence" value="ECO:0007669"/>
    <property type="project" value="TreeGrafter"/>
</dbReference>
<feature type="domain" description="Class II aldolase/adducin N-terminal" evidence="3">
    <location>
        <begin position="8"/>
        <end position="181"/>
    </location>
</feature>
<evidence type="ECO:0000313" key="5">
    <source>
        <dbReference type="Proteomes" id="UP000538031"/>
    </source>
</evidence>
<evidence type="ECO:0000256" key="2">
    <source>
        <dbReference type="ARBA" id="ARBA00023239"/>
    </source>
</evidence>
<organism evidence="4 5">
    <name type="scientific">Methanothermobacter thermautotrophicus</name>
    <name type="common">Methanobacterium thermoformicicum</name>
    <dbReference type="NCBI Taxonomy" id="145262"/>
    <lineage>
        <taxon>Archaea</taxon>
        <taxon>Methanobacteriati</taxon>
        <taxon>Methanobacteriota</taxon>
        <taxon>Methanomada group</taxon>
        <taxon>Methanobacteria</taxon>
        <taxon>Methanobacteriales</taxon>
        <taxon>Methanobacteriaceae</taxon>
        <taxon>Methanothermobacter</taxon>
    </lineage>
</organism>
<evidence type="ECO:0000259" key="3">
    <source>
        <dbReference type="SMART" id="SM01007"/>
    </source>
</evidence>
<keyword evidence="2" id="KW-0456">Lyase</keyword>
<dbReference type="Pfam" id="PF00596">
    <property type="entry name" value="Aldolase_II"/>
    <property type="match status" value="1"/>
</dbReference>
<gene>
    <name evidence="4" type="ORF">HA285_07030</name>
</gene>
<proteinExistence type="predicted"/>
<sequence length="191" mass="20702">MIHLNPIREVVDVSLHIYRTGLVSGIGGNVSARMGDRVFITPTMVPLGEVSLRNVVVVDLNGRVIRGGRPSSELGLHLEVYRARPDVGGIVHTHSPHARAFSIAGVQIEKMEGFMGLGRGYIPMVPYHPPGSRELAAECGRVMVDEDAAILENHGVVCAGEGLRDALLLAEFIEESARTQFIAETLKSMKK</sequence>
<dbReference type="GO" id="GO:0016832">
    <property type="term" value="F:aldehyde-lyase activity"/>
    <property type="evidence" value="ECO:0007669"/>
    <property type="project" value="TreeGrafter"/>
</dbReference>
<dbReference type="SUPFAM" id="SSF53639">
    <property type="entry name" value="AraD/HMP-PK domain-like"/>
    <property type="match status" value="1"/>
</dbReference>
<dbReference type="Proteomes" id="UP000538031">
    <property type="component" value="Unassembled WGS sequence"/>
</dbReference>
<evidence type="ECO:0000256" key="1">
    <source>
        <dbReference type="ARBA" id="ARBA00022723"/>
    </source>
</evidence>
<dbReference type="EMBL" id="DUHT01000077">
    <property type="protein sequence ID" value="HIH65328.1"/>
    <property type="molecule type" value="Genomic_DNA"/>
</dbReference>
<keyword evidence="1" id="KW-0479">Metal-binding</keyword>
<protein>
    <submittedName>
        <fullName evidence="4">Class II aldolase/adducin family protein</fullName>
    </submittedName>
</protein>
<dbReference type="PANTHER" id="PTHR22789:SF0">
    <property type="entry name" value="3-OXO-TETRONATE 4-PHOSPHATE DECARBOXYLASE-RELATED"/>
    <property type="match status" value="1"/>
</dbReference>
<dbReference type="InterPro" id="IPR036409">
    <property type="entry name" value="Aldolase_II/adducin_N_sf"/>
</dbReference>
<comment type="caution">
    <text evidence="4">The sequence shown here is derived from an EMBL/GenBank/DDBJ whole genome shotgun (WGS) entry which is preliminary data.</text>
</comment>
<accession>A0A7J4MX77</accession>
<dbReference type="GO" id="GO:0005829">
    <property type="term" value="C:cytosol"/>
    <property type="evidence" value="ECO:0007669"/>
    <property type="project" value="TreeGrafter"/>
</dbReference>
<dbReference type="PANTHER" id="PTHR22789">
    <property type="entry name" value="FUCULOSE PHOSPHATE ALDOLASE"/>
    <property type="match status" value="1"/>
</dbReference>
<reference evidence="5" key="1">
    <citation type="journal article" date="2020" name="bioRxiv">
        <title>A rank-normalized archaeal taxonomy based on genome phylogeny resolves widespread incomplete and uneven classifications.</title>
        <authorList>
            <person name="Rinke C."/>
            <person name="Chuvochina M."/>
            <person name="Mussig A.J."/>
            <person name="Chaumeil P.-A."/>
            <person name="Waite D.W."/>
            <person name="Whitman W.B."/>
            <person name="Parks D.H."/>
            <person name="Hugenholtz P."/>
        </authorList>
    </citation>
    <scope>NUCLEOTIDE SEQUENCE [LARGE SCALE GENOMIC DNA]</scope>
</reference>
<dbReference type="SMART" id="SM01007">
    <property type="entry name" value="Aldolase_II"/>
    <property type="match status" value="1"/>
</dbReference>
<dbReference type="InterPro" id="IPR050197">
    <property type="entry name" value="Aldolase_class_II_sugar_metab"/>
</dbReference>
<dbReference type="Gene3D" id="3.40.225.10">
    <property type="entry name" value="Class II aldolase/adducin N-terminal domain"/>
    <property type="match status" value="1"/>
</dbReference>
<dbReference type="UniPathway" id="UPA00071"/>
<dbReference type="AlphaFoldDB" id="A0A7J4MX77"/>